<gene>
    <name evidence="1" type="ORF">CLV80_105157</name>
</gene>
<name>A0A2T0VZ76_9RHOB</name>
<sequence length="59" mass="6782">MTKQMLDQPESPTRLTLGRLIAVVRNAKPSQQSLALQRRRRARASDGRINAYRVQRLHA</sequence>
<evidence type="ECO:0000313" key="1">
    <source>
        <dbReference type="EMBL" id="PRY77674.1"/>
    </source>
</evidence>
<organism evidence="1 2">
    <name type="scientific">Yoonia maritima</name>
    <dbReference type="NCBI Taxonomy" id="1435347"/>
    <lineage>
        <taxon>Bacteria</taxon>
        <taxon>Pseudomonadati</taxon>
        <taxon>Pseudomonadota</taxon>
        <taxon>Alphaproteobacteria</taxon>
        <taxon>Rhodobacterales</taxon>
        <taxon>Paracoccaceae</taxon>
        <taxon>Yoonia</taxon>
    </lineage>
</organism>
<comment type="caution">
    <text evidence="1">The sequence shown here is derived from an EMBL/GenBank/DDBJ whole genome shotgun (WGS) entry which is preliminary data.</text>
</comment>
<dbReference type="EMBL" id="PVTP01000005">
    <property type="protein sequence ID" value="PRY77674.1"/>
    <property type="molecule type" value="Genomic_DNA"/>
</dbReference>
<protein>
    <submittedName>
        <fullName evidence="1">Uncharacterized protein</fullName>
    </submittedName>
</protein>
<evidence type="ECO:0000313" key="2">
    <source>
        <dbReference type="Proteomes" id="UP000238007"/>
    </source>
</evidence>
<proteinExistence type="predicted"/>
<keyword evidence="2" id="KW-1185">Reference proteome</keyword>
<dbReference type="AlphaFoldDB" id="A0A2T0VZ76"/>
<reference evidence="1 2" key="1">
    <citation type="submission" date="2018-03" db="EMBL/GenBank/DDBJ databases">
        <title>Genomic Encyclopedia of Archaeal and Bacterial Type Strains, Phase II (KMG-II): from individual species to whole genera.</title>
        <authorList>
            <person name="Goeker M."/>
        </authorList>
    </citation>
    <scope>NUCLEOTIDE SEQUENCE [LARGE SCALE GENOMIC DNA]</scope>
    <source>
        <strain evidence="1 2">DSM 101533</strain>
    </source>
</reference>
<dbReference type="Proteomes" id="UP000238007">
    <property type="component" value="Unassembled WGS sequence"/>
</dbReference>
<accession>A0A2T0VZ76</accession>